<evidence type="ECO:0000313" key="2">
    <source>
        <dbReference type="EMBL" id="KAB2347321.1"/>
    </source>
</evidence>
<dbReference type="EMBL" id="WBMT01000009">
    <property type="protein sequence ID" value="KAB2347321.1"/>
    <property type="molecule type" value="Genomic_DNA"/>
</dbReference>
<dbReference type="Proteomes" id="UP000468735">
    <property type="component" value="Unassembled WGS sequence"/>
</dbReference>
<feature type="region of interest" description="Disordered" evidence="1">
    <location>
        <begin position="1"/>
        <end position="67"/>
    </location>
</feature>
<gene>
    <name evidence="2" type="ORF">F8566_20125</name>
</gene>
<reference evidence="2 3" key="1">
    <citation type="submission" date="2019-09" db="EMBL/GenBank/DDBJ databases">
        <title>Actinomadura physcomitrii sp. nov., a novel actinomycete isolated from moss [Physcomitrium sphaericum (Ludw) Fuernr].</title>
        <authorList>
            <person name="Zhuang X."/>
            <person name="Liu C."/>
        </authorList>
    </citation>
    <scope>NUCLEOTIDE SEQUENCE [LARGE SCALE GENOMIC DNA]</scope>
    <source>
        <strain evidence="2 3">HMC1</strain>
    </source>
</reference>
<evidence type="ECO:0000256" key="1">
    <source>
        <dbReference type="SAM" id="MobiDB-lite"/>
    </source>
</evidence>
<dbReference type="RefSeq" id="WP_151562043.1">
    <property type="nucleotide sequence ID" value="NZ_WBMT01000009.1"/>
</dbReference>
<organism evidence="2 3">
    <name type="scientific">Actinomadura rudentiformis</name>
    <dbReference type="NCBI Taxonomy" id="359158"/>
    <lineage>
        <taxon>Bacteria</taxon>
        <taxon>Bacillati</taxon>
        <taxon>Actinomycetota</taxon>
        <taxon>Actinomycetes</taxon>
        <taxon>Streptosporangiales</taxon>
        <taxon>Thermomonosporaceae</taxon>
        <taxon>Actinomadura</taxon>
    </lineage>
</organism>
<keyword evidence="3" id="KW-1185">Reference proteome</keyword>
<comment type="caution">
    <text evidence="2">The sequence shown here is derived from an EMBL/GenBank/DDBJ whole genome shotgun (WGS) entry which is preliminary data.</text>
</comment>
<dbReference type="AlphaFoldDB" id="A0A6H9Z0D2"/>
<sequence>MSNVEVIPTPPPGDELRPETASVDNTSLVADDWRPAERDKAWRLATAPDGATPATAPSGTQSADDLDWRPVGYGAGMELLVDVLAERGCDSEHCARHHQRLDMPSRCCCGGDWPGAMVCHPCRNPGHDGADCADGPEPEGGYGGGRWCNCAHKPSSTGLVKTGGEAS</sequence>
<protein>
    <submittedName>
        <fullName evidence="2">Uncharacterized protein</fullName>
    </submittedName>
</protein>
<evidence type="ECO:0000313" key="3">
    <source>
        <dbReference type="Proteomes" id="UP000468735"/>
    </source>
</evidence>
<name>A0A6H9Z0D2_9ACTN</name>
<proteinExistence type="predicted"/>
<feature type="compositionally biased region" description="Low complexity" evidence="1">
    <location>
        <begin position="45"/>
        <end position="63"/>
    </location>
</feature>
<feature type="compositionally biased region" description="Basic and acidic residues" evidence="1">
    <location>
        <begin position="31"/>
        <end position="42"/>
    </location>
</feature>
<accession>A0A6H9Z0D2</accession>